<reference evidence="1" key="1">
    <citation type="submission" date="2020-08" db="EMBL/GenBank/DDBJ databases">
        <title>Genome public.</title>
        <authorList>
            <person name="Liu C."/>
            <person name="Sun Q."/>
        </authorList>
    </citation>
    <scope>NUCLEOTIDE SEQUENCE</scope>
    <source>
        <strain evidence="1">N12</strain>
    </source>
</reference>
<evidence type="ECO:0000313" key="1">
    <source>
        <dbReference type="EMBL" id="MBC8594064.1"/>
    </source>
</evidence>
<accession>A0A926F8W0</accession>
<proteinExistence type="predicted"/>
<protein>
    <submittedName>
        <fullName evidence="1">DUF3352 domain-containing protein</fullName>
    </submittedName>
</protein>
<comment type="caution">
    <text evidence="1">The sequence shown here is derived from an EMBL/GenBank/DDBJ whole genome shotgun (WGS) entry which is preliminary data.</text>
</comment>
<evidence type="ECO:0000313" key="2">
    <source>
        <dbReference type="Proteomes" id="UP000651085"/>
    </source>
</evidence>
<gene>
    <name evidence="1" type="ORF">H8744_12570</name>
</gene>
<dbReference type="EMBL" id="JACRTF010000001">
    <property type="protein sequence ID" value="MBC8594064.1"/>
    <property type="molecule type" value="Genomic_DNA"/>
</dbReference>
<dbReference type="Pfam" id="PF11832">
    <property type="entry name" value="DUF3352"/>
    <property type="match status" value="1"/>
</dbReference>
<organism evidence="1 2">
    <name type="scientific">Jilunia laotingensis</name>
    <dbReference type="NCBI Taxonomy" id="2763675"/>
    <lineage>
        <taxon>Bacteria</taxon>
        <taxon>Pseudomonadati</taxon>
        <taxon>Bacteroidota</taxon>
        <taxon>Bacteroidia</taxon>
        <taxon>Bacteroidales</taxon>
        <taxon>Bacteroidaceae</taxon>
        <taxon>Jilunia</taxon>
    </lineage>
</organism>
<dbReference type="RefSeq" id="WP_262435167.1">
    <property type="nucleotide sequence ID" value="NZ_JACRTF010000001.1"/>
</dbReference>
<dbReference type="AlphaFoldDB" id="A0A926F8W0"/>
<name>A0A926F8W0_9BACT</name>
<dbReference type="Proteomes" id="UP000651085">
    <property type="component" value="Unassembled WGS sequence"/>
</dbReference>
<keyword evidence="2" id="KW-1185">Reference proteome</keyword>
<sequence>MKLRTVIKIAITTSVALLCTGFVVFSFFRLSAAKNQKEFELYSLVPPTATAVFETDDMAGLVQEIGELDCSKEGHFLYISKLFSYLKLHFNALLEETPHGLSRQMNKMLFSFHEPDNDRNQILYCTLGSGDYVLVENFIKKYCSSSFPSKLFEYKGEEIRIYPLPDNDFLACYFTSDFLVVSYQKKLIEQVIDARLSGKSLLKDPFFSNVHAAKKSNAAATIYTRMQSLDMGKLTDGIRSHASLGGWTEFDMKLDRDVVYFTGISHDTDTCMTFMNMLRKQKPVEGFPGDMLPLSTFFFSRRSVSDLEAMLDFTSSQEYARATYSNYIKERDEAFIEYVKENGRHDIMTCLFLRNDTADCPAAIASLPVWDAIQSEHQLKILIDSAPDEKDAPPVPAVAFCYTPSRAYMLYVLPRNTLFAQLTGITQSSLYTYACIYKDHLLLSSDAESLTLYIHHLEKKETIEEDVDYKASVFGLSDMYNFMLVADLGKVLSQPENYVRLIPGYFFRNPDFFRYFTLSTQFTCLDGVIYPNIVLQYKPLEDEK</sequence>
<dbReference type="InterPro" id="IPR021787">
    <property type="entry name" value="DUF3352"/>
</dbReference>